<evidence type="ECO:0000313" key="3">
    <source>
        <dbReference type="Proteomes" id="UP000662088"/>
    </source>
</evidence>
<gene>
    <name evidence="2" type="ORF">H8R92_11620</name>
</gene>
<proteinExistence type="predicted"/>
<reference evidence="2" key="1">
    <citation type="submission" date="2020-08" db="EMBL/GenBank/DDBJ databases">
        <title>Genome public.</title>
        <authorList>
            <person name="Liu C."/>
            <person name="Sun Q."/>
        </authorList>
    </citation>
    <scope>NUCLEOTIDE SEQUENCE</scope>
    <source>
        <strain evidence="2">NSJ-42</strain>
    </source>
</reference>
<evidence type="ECO:0000256" key="1">
    <source>
        <dbReference type="SAM" id="Phobius"/>
    </source>
</evidence>
<name>A0A8I0DP48_9CLOT</name>
<keyword evidence="1" id="KW-0812">Transmembrane</keyword>
<protein>
    <submittedName>
        <fullName evidence="2">Uncharacterized protein</fullName>
    </submittedName>
</protein>
<accession>A0A8I0DP48</accession>
<sequence>MKKFTIKVLVTLSKLNNASKILLILATVCLIQTICVMLFNLEGSSPSEVTIRSTMSSIFGYFFGQQCKNHFNIVNYNSQIYFAGFISFITLGAAILMTWLPINQNTPATADIRNLLLTTVGFLICMVKQVDE</sequence>
<keyword evidence="1" id="KW-1133">Transmembrane helix</keyword>
<dbReference type="Proteomes" id="UP000662088">
    <property type="component" value="Unassembled WGS sequence"/>
</dbReference>
<keyword evidence="3" id="KW-1185">Reference proteome</keyword>
<feature type="transmembrane region" description="Helical" evidence="1">
    <location>
        <begin position="21"/>
        <end position="39"/>
    </location>
</feature>
<organism evidence="2 3">
    <name type="scientific">Clostridium lentum</name>
    <dbReference type="NCBI Taxonomy" id="2763037"/>
    <lineage>
        <taxon>Bacteria</taxon>
        <taxon>Bacillati</taxon>
        <taxon>Bacillota</taxon>
        <taxon>Clostridia</taxon>
        <taxon>Eubacteriales</taxon>
        <taxon>Clostridiaceae</taxon>
        <taxon>Clostridium</taxon>
    </lineage>
</organism>
<feature type="transmembrane region" description="Helical" evidence="1">
    <location>
        <begin position="80"/>
        <end position="100"/>
    </location>
</feature>
<dbReference type="AlphaFoldDB" id="A0A8I0DP48"/>
<keyword evidence="1" id="KW-0472">Membrane</keyword>
<dbReference type="RefSeq" id="WP_186835535.1">
    <property type="nucleotide sequence ID" value="NZ_JACOOQ010000022.1"/>
</dbReference>
<comment type="caution">
    <text evidence="2">The sequence shown here is derived from an EMBL/GenBank/DDBJ whole genome shotgun (WGS) entry which is preliminary data.</text>
</comment>
<dbReference type="EMBL" id="JACOOQ010000022">
    <property type="protein sequence ID" value="MBC5641049.1"/>
    <property type="molecule type" value="Genomic_DNA"/>
</dbReference>
<evidence type="ECO:0000313" key="2">
    <source>
        <dbReference type="EMBL" id="MBC5641049.1"/>
    </source>
</evidence>